<proteinExistence type="predicted"/>
<accession>X1AAS4</accession>
<gene>
    <name evidence="1" type="ORF">S01H4_10693</name>
</gene>
<name>X1AAS4_9ZZZZ</name>
<dbReference type="AlphaFoldDB" id="X1AAS4"/>
<evidence type="ECO:0000313" key="1">
    <source>
        <dbReference type="EMBL" id="GAG67077.1"/>
    </source>
</evidence>
<protein>
    <submittedName>
        <fullName evidence="1">Uncharacterized protein</fullName>
    </submittedName>
</protein>
<reference evidence="1" key="1">
    <citation type="journal article" date="2014" name="Front. Microbiol.">
        <title>High frequency of phylogenetically diverse reductive dehalogenase-homologous genes in deep subseafloor sedimentary metagenomes.</title>
        <authorList>
            <person name="Kawai M."/>
            <person name="Futagami T."/>
            <person name="Toyoda A."/>
            <person name="Takaki Y."/>
            <person name="Nishi S."/>
            <person name="Hori S."/>
            <person name="Arai W."/>
            <person name="Tsubouchi T."/>
            <person name="Morono Y."/>
            <person name="Uchiyama I."/>
            <person name="Ito T."/>
            <person name="Fujiyama A."/>
            <person name="Inagaki F."/>
            <person name="Takami H."/>
        </authorList>
    </citation>
    <scope>NUCLEOTIDE SEQUENCE</scope>
    <source>
        <strain evidence="1">Expedition CK06-06</strain>
    </source>
</reference>
<organism evidence="1">
    <name type="scientific">marine sediment metagenome</name>
    <dbReference type="NCBI Taxonomy" id="412755"/>
    <lineage>
        <taxon>unclassified sequences</taxon>
        <taxon>metagenomes</taxon>
        <taxon>ecological metagenomes</taxon>
    </lineage>
</organism>
<sequence length="50" mass="6090">MLLCQEVYKRLINKGKQFDFTIYDILEIIEKEPELMNINKYIKKIQKNAK</sequence>
<dbReference type="EMBL" id="BART01004153">
    <property type="protein sequence ID" value="GAG67077.1"/>
    <property type="molecule type" value="Genomic_DNA"/>
</dbReference>
<comment type="caution">
    <text evidence="1">The sequence shown here is derived from an EMBL/GenBank/DDBJ whole genome shotgun (WGS) entry which is preliminary data.</text>
</comment>